<dbReference type="EMBL" id="CP081869">
    <property type="protein sequence ID" value="QZN99526.1"/>
    <property type="molecule type" value="Genomic_DNA"/>
</dbReference>
<name>A0A9E6REN4_9HYPH</name>
<feature type="coiled-coil region" evidence="1">
    <location>
        <begin position="70"/>
        <end position="97"/>
    </location>
</feature>
<dbReference type="KEGG" id="cmet:K6K41_22910"/>
<gene>
    <name evidence="3" type="ORF">K6K41_22910</name>
</gene>
<evidence type="ECO:0000256" key="1">
    <source>
        <dbReference type="SAM" id="Coils"/>
    </source>
</evidence>
<sequence length="249" mass="27362">MSDVLFWILLVVSAVSGVIALVRSVSNLAKGFEVSGSLGALATLAAGGAAVVAAIYAIEPAQKSLDQLIRQNANAALDRVDKQIAELQEEISFAAGHGPIGQSYEAAANALRRREYSNGEYLQLSTDIEMLRESIRKFRFRKPTEGTVWNLLEAIDFVALPSLVEALKTAEYADRFAKELDEGAKPDDPRVKPAIQSREDARRALFEAMNIYNRDRGLWIAAVGRRLVSLFKRRDELSAQVIGEVDDAR</sequence>
<keyword evidence="2" id="KW-1133">Transmembrane helix</keyword>
<organism evidence="3 4">
    <name type="scientific">Chenggangzhangella methanolivorans</name>
    <dbReference type="NCBI Taxonomy" id="1437009"/>
    <lineage>
        <taxon>Bacteria</taxon>
        <taxon>Pseudomonadati</taxon>
        <taxon>Pseudomonadota</taxon>
        <taxon>Alphaproteobacteria</taxon>
        <taxon>Hyphomicrobiales</taxon>
        <taxon>Methylopilaceae</taxon>
        <taxon>Chenggangzhangella</taxon>
    </lineage>
</organism>
<dbReference type="Proteomes" id="UP000825701">
    <property type="component" value="Chromosome"/>
</dbReference>
<keyword evidence="2" id="KW-0812">Transmembrane</keyword>
<evidence type="ECO:0000313" key="4">
    <source>
        <dbReference type="Proteomes" id="UP000825701"/>
    </source>
</evidence>
<evidence type="ECO:0000256" key="2">
    <source>
        <dbReference type="SAM" id="Phobius"/>
    </source>
</evidence>
<evidence type="ECO:0000313" key="3">
    <source>
        <dbReference type="EMBL" id="QZN99526.1"/>
    </source>
</evidence>
<keyword evidence="1" id="KW-0175">Coiled coil</keyword>
<feature type="transmembrane region" description="Helical" evidence="2">
    <location>
        <begin position="36"/>
        <end position="58"/>
    </location>
</feature>
<dbReference type="RefSeq" id="WP_261402609.1">
    <property type="nucleotide sequence ID" value="NZ_CP081869.1"/>
</dbReference>
<keyword evidence="2" id="KW-0472">Membrane</keyword>
<protein>
    <submittedName>
        <fullName evidence="3">Uncharacterized protein</fullName>
    </submittedName>
</protein>
<dbReference type="AlphaFoldDB" id="A0A9E6REN4"/>
<reference evidence="3" key="1">
    <citation type="submission" date="2021-08" db="EMBL/GenBank/DDBJ databases">
        <authorList>
            <person name="Zhang H."/>
            <person name="Xu M."/>
            <person name="Yu Z."/>
            <person name="Yang L."/>
            <person name="Cai Y."/>
        </authorList>
    </citation>
    <scope>NUCLEOTIDE SEQUENCE</scope>
    <source>
        <strain evidence="3">CHL1</strain>
    </source>
</reference>
<accession>A0A9E6REN4</accession>
<proteinExistence type="predicted"/>
<keyword evidence="4" id="KW-1185">Reference proteome</keyword>